<proteinExistence type="predicted"/>
<feature type="transmembrane region" description="Helical" evidence="7">
    <location>
        <begin position="224"/>
        <end position="247"/>
    </location>
</feature>
<reference evidence="10" key="2">
    <citation type="submission" date="2020-02" db="EMBL/GenBank/DDBJ databases">
        <authorList>
            <person name="Littmann E."/>
            <person name="Sorbara M."/>
        </authorList>
    </citation>
    <scope>NUCLEOTIDE SEQUENCE</scope>
    <source>
        <strain evidence="10">MSK.1.17</strain>
    </source>
</reference>
<dbReference type="InterPro" id="IPR011701">
    <property type="entry name" value="MFS"/>
</dbReference>
<dbReference type="Pfam" id="PF07690">
    <property type="entry name" value="MFS_1"/>
    <property type="match status" value="1"/>
</dbReference>
<organism evidence="9 12">
    <name type="scientific">Enterocloster aldenensis</name>
    <dbReference type="NCBI Taxonomy" id="358742"/>
    <lineage>
        <taxon>Bacteria</taxon>
        <taxon>Bacillati</taxon>
        <taxon>Bacillota</taxon>
        <taxon>Clostridia</taxon>
        <taxon>Lachnospirales</taxon>
        <taxon>Lachnospiraceae</taxon>
        <taxon>Enterocloster</taxon>
    </lineage>
</organism>
<feature type="transmembrane region" description="Helical" evidence="7">
    <location>
        <begin position="9"/>
        <end position="26"/>
    </location>
</feature>
<dbReference type="Proteomes" id="UP000669239">
    <property type="component" value="Unassembled WGS sequence"/>
</dbReference>
<feature type="transmembrane region" description="Helical" evidence="7">
    <location>
        <begin position="46"/>
        <end position="66"/>
    </location>
</feature>
<feature type="transmembrane region" description="Helical" evidence="7">
    <location>
        <begin position="108"/>
        <end position="129"/>
    </location>
</feature>
<keyword evidence="2" id="KW-0813">Transport</keyword>
<evidence type="ECO:0000313" key="12">
    <source>
        <dbReference type="Proteomes" id="UP001299608"/>
    </source>
</evidence>
<feature type="transmembrane region" description="Helical" evidence="7">
    <location>
        <begin position="313"/>
        <end position="337"/>
    </location>
</feature>
<name>A0AAW5BNR2_9FIRM</name>
<dbReference type="InterPro" id="IPR036259">
    <property type="entry name" value="MFS_trans_sf"/>
</dbReference>
<dbReference type="PROSITE" id="PS50850">
    <property type="entry name" value="MFS"/>
    <property type="match status" value="1"/>
</dbReference>
<dbReference type="GO" id="GO:0005886">
    <property type="term" value="C:plasma membrane"/>
    <property type="evidence" value="ECO:0007669"/>
    <property type="project" value="UniProtKB-SubCell"/>
</dbReference>
<dbReference type="InterPro" id="IPR020846">
    <property type="entry name" value="MFS_dom"/>
</dbReference>
<sequence>MERKNNKQTFITLCVILVIGIGYIYQMAPSPVLGQLKDRYGIGNEALLNLAVSIVHPLTIGASLYGGVLLRRMGLYRMFIWTQVLLAAGILMNLAAGDYLVFLAGRVVYSAGFGLGIPFIGAAITSWYSGNARERMNTLNGMFPFIGTLISFSCLTPLSRQLGSLSHAFAIWAVPLVLLLLFWLTVVRRQDLPAGQDDDRAQEPAPPQERGVYSYLWGKQGIRLLCIIFMMDFFCYSYMVVILPTYLAEAAEMEASAAGLLAAAAFPAIGILGSMAGGILMSVTGRRKPILAAGQALKLAGVLVLTLCLEHSLIMGIAGIIVFAVGNGMWMPVMYTMPMEMDGMDDSRVGAAFAFMSSCGFLMGFISPILGGGLTNTIMAMAPHKDLVLRHVFGLKWSLFLFGFTNIEALVCALRIEETGK</sequence>
<accession>A0AAW5BNR2</accession>
<evidence type="ECO:0000259" key="8">
    <source>
        <dbReference type="PROSITE" id="PS50850"/>
    </source>
</evidence>
<evidence type="ECO:0000256" key="4">
    <source>
        <dbReference type="ARBA" id="ARBA00022692"/>
    </source>
</evidence>
<evidence type="ECO:0000256" key="2">
    <source>
        <dbReference type="ARBA" id="ARBA00022448"/>
    </source>
</evidence>
<dbReference type="GeneID" id="97204918"/>
<evidence type="ECO:0000256" key="6">
    <source>
        <dbReference type="ARBA" id="ARBA00023136"/>
    </source>
</evidence>
<keyword evidence="3" id="KW-1003">Cell membrane</keyword>
<protein>
    <submittedName>
        <fullName evidence="9">MFS transporter</fullName>
    </submittedName>
</protein>
<feature type="transmembrane region" description="Helical" evidence="7">
    <location>
        <begin position="141"/>
        <end position="159"/>
    </location>
</feature>
<evidence type="ECO:0000256" key="5">
    <source>
        <dbReference type="ARBA" id="ARBA00022989"/>
    </source>
</evidence>
<feature type="domain" description="Major facilitator superfamily (MFS) profile" evidence="8">
    <location>
        <begin position="1"/>
        <end position="421"/>
    </location>
</feature>
<keyword evidence="5 7" id="KW-1133">Transmembrane helix</keyword>
<feature type="transmembrane region" description="Helical" evidence="7">
    <location>
        <begin position="259"/>
        <end position="283"/>
    </location>
</feature>
<feature type="transmembrane region" description="Helical" evidence="7">
    <location>
        <begin position="394"/>
        <end position="416"/>
    </location>
</feature>
<dbReference type="AlphaFoldDB" id="A0AAW5BNR2"/>
<reference evidence="10 11" key="1">
    <citation type="journal article" date="2020" name="Cell Host Microbe">
        <title>Functional and Genomic Variation between Human-Derived Isolates of Lachnospiraceae Reveals Inter- and Intra-Species Diversity.</title>
        <authorList>
            <person name="Sorbara M.T."/>
            <person name="Littmann E.R."/>
            <person name="Fontana E."/>
            <person name="Moody T.U."/>
            <person name="Kohout C.E."/>
            <person name="Gjonbalaj M."/>
            <person name="Eaton V."/>
            <person name="Seok R."/>
            <person name="Leiner I.M."/>
            <person name="Pamer E.G."/>
        </authorList>
    </citation>
    <scope>NUCLEOTIDE SEQUENCE [LARGE SCALE GENOMIC DNA]</scope>
    <source>
        <strain evidence="10 11">MSK.1.17</strain>
    </source>
</reference>
<evidence type="ECO:0000256" key="1">
    <source>
        <dbReference type="ARBA" id="ARBA00004651"/>
    </source>
</evidence>
<feature type="transmembrane region" description="Helical" evidence="7">
    <location>
        <begin position="349"/>
        <end position="374"/>
    </location>
</feature>
<keyword evidence="11" id="KW-1185">Reference proteome</keyword>
<evidence type="ECO:0000256" key="7">
    <source>
        <dbReference type="SAM" id="Phobius"/>
    </source>
</evidence>
<keyword evidence="4 7" id="KW-0812">Transmembrane</keyword>
<dbReference type="CDD" id="cd06174">
    <property type="entry name" value="MFS"/>
    <property type="match status" value="1"/>
</dbReference>
<dbReference type="RefSeq" id="WP_165642546.1">
    <property type="nucleotide sequence ID" value="NZ_BAABZL010000001.1"/>
</dbReference>
<dbReference type="EMBL" id="JAKNGE010000010">
    <property type="protein sequence ID" value="MCG4745633.1"/>
    <property type="molecule type" value="Genomic_DNA"/>
</dbReference>
<dbReference type="SUPFAM" id="SSF103473">
    <property type="entry name" value="MFS general substrate transporter"/>
    <property type="match status" value="1"/>
</dbReference>
<comment type="caution">
    <text evidence="9">The sequence shown here is derived from an EMBL/GenBank/DDBJ whole genome shotgun (WGS) entry which is preliminary data.</text>
</comment>
<dbReference type="PANTHER" id="PTHR23517">
    <property type="entry name" value="RESISTANCE PROTEIN MDTM, PUTATIVE-RELATED-RELATED"/>
    <property type="match status" value="1"/>
</dbReference>
<dbReference type="Gene3D" id="1.20.1250.20">
    <property type="entry name" value="MFS general substrate transporter like domains"/>
    <property type="match status" value="1"/>
</dbReference>
<feature type="transmembrane region" description="Helical" evidence="7">
    <location>
        <begin position="78"/>
        <end position="96"/>
    </location>
</feature>
<comment type="subcellular location">
    <subcellularLocation>
        <location evidence="1">Cell membrane</location>
        <topology evidence="1">Multi-pass membrane protein</topology>
    </subcellularLocation>
</comment>
<evidence type="ECO:0000313" key="9">
    <source>
        <dbReference type="EMBL" id="MCG4745633.1"/>
    </source>
</evidence>
<evidence type="ECO:0000313" key="10">
    <source>
        <dbReference type="EMBL" id="NSJ50426.1"/>
    </source>
</evidence>
<evidence type="ECO:0000256" key="3">
    <source>
        <dbReference type="ARBA" id="ARBA00022475"/>
    </source>
</evidence>
<reference evidence="9" key="3">
    <citation type="submission" date="2022-01" db="EMBL/GenBank/DDBJ databases">
        <title>Collection of gut derived symbiotic bacterial strains cultured from healthy donors.</title>
        <authorList>
            <person name="Lin H."/>
            <person name="Kohout C."/>
            <person name="Waligurski E."/>
            <person name="Pamer E.G."/>
        </authorList>
    </citation>
    <scope>NUCLEOTIDE SEQUENCE</scope>
    <source>
        <strain evidence="9">DFI.6.55</strain>
    </source>
</reference>
<dbReference type="GO" id="GO:0022857">
    <property type="term" value="F:transmembrane transporter activity"/>
    <property type="evidence" value="ECO:0007669"/>
    <property type="project" value="InterPro"/>
</dbReference>
<gene>
    <name evidence="10" type="ORF">G5B36_17200</name>
    <name evidence="9" type="ORF">L0N08_09455</name>
</gene>
<dbReference type="EMBL" id="JAAITT010000025">
    <property type="protein sequence ID" value="NSJ50426.1"/>
    <property type="molecule type" value="Genomic_DNA"/>
</dbReference>
<evidence type="ECO:0000313" key="11">
    <source>
        <dbReference type="Proteomes" id="UP000669239"/>
    </source>
</evidence>
<dbReference type="InterPro" id="IPR050171">
    <property type="entry name" value="MFS_Transporters"/>
</dbReference>
<dbReference type="Proteomes" id="UP001299608">
    <property type="component" value="Unassembled WGS sequence"/>
</dbReference>
<keyword evidence="6 7" id="KW-0472">Membrane</keyword>
<feature type="transmembrane region" description="Helical" evidence="7">
    <location>
        <begin position="165"/>
        <end position="186"/>
    </location>
</feature>